<keyword evidence="7" id="KW-0597">Phosphoprotein</keyword>
<dbReference type="GO" id="GO:0150105">
    <property type="term" value="P:protein localization to cell-cell junction"/>
    <property type="evidence" value="ECO:0007669"/>
    <property type="project" value="TreeGrafter"/>
</dbReference>
<evidence type="ECO:0000256" key="3">
    <source>
        <dbReference type="ARBA" id="ARBA00007014"/>
    </source>
</evidence>
<evidence type="ECO:0000256" key="5">
    <source>
        <dbReference type="ARBA" id="ARBA00022443"/>
    </source>
</evidence>
<dbReference type="SMART" id="SM00072">
    <property type="entry name" value="GuKc"/>
    <property type="match status" value="1"/>
</dbReference>
<feature type="compositionally biased region" description="Polar residues" evidence="12">
    <location>
        <begin position="796"/>
        <end position="810"/>
    </location>
</feature>
<feature type="region of interest" description="Disordered" evidence="12">
    <location>
        <begin position="101"/>
        <end position="188"/>
    </location>
</feature>
<dbReference type="InterPro" id="IPR036028">
    <property type="entry name" value="SH3-like_dom_sf"/>
</dbReference>
<dbReference type="CDD" id="cd06727">
    <property type="entry name" value="PDZ1_ZO1-like"/>
    <property type="match status" value="1"/>
</dbReference>
<evidence type="ECO:0000256" key="1">
    <source>
        <dbReference type="ARBA" id="ARBA00004413"/>
    </source>
</evidence>
<feature type="region of interest" description="Disordered" evidence="12">
    <location>
        <begin position="790"/>
        <end position="857"/>
    </location>
</feature>
<evidence type="ECO:0000256" key="9">
    <source>
        <dbReference type="ARBA" id="ARBA00022949"/>
    </source>
</evidence>
<dbReference type="PANTHER" id="PTHR13865:SF11">
    <property type="entry name" value="TIGHT JUNCTION PROTEIN ZO-3"/>
    <property type="match status" value="1"/>
</dbReference>
<keyword evidence="10" id="KW-0472">Membrane</keyword>
<dbReference type="Gene3D" id="2.30.42.10">
    <property type="match status" value="3"/>
</dbReference>
<dbReference type="Gene3D" id="2.30.30.40">
    <property type="entry name" value="SH3 Domains"/>
    <property type="match status" value="1"/>
</dbReference>
<evidence type="ECO:0000256" key="4">
    <source>
        <dbReference type="ARBA" id="ARBA00022427"/>
    </source>
</evidence>
<protein>
    <submittedName>
        <fullName evidence="16">Tight junction protein 3</fullName>
    </submittedName>
</protein>
<dbReference type="Ensembl" id="ENSANIT00000001333.1">
    <property type="protein sequence ID" value="ENSANIP00000001301.1"/>
    <property type="gene ID" value="ENSANIG00000000951.1"/>
</dbReference>
<dbReference type="Gene3D" id="3.40.50.300">
    <property type="entry name" value="P-loop containing nucleotide triphosphate hydrolases"/>
    <property type="match status" value="1"/>
</dbReference>
<keyword evidence="8" id="KW-0677">Repeat</keyword>
<reference evidence="16" key="2">
    <citation type="submission" date="2025-09" db="UniProtKB">
        <authorList>
            <consortium name="Ensembl"/>
        </authorList>
    </citation>
    <scope>IDENTIFICATION</scope>
</reference>
<dbReference type="PROSITE" id="PS50002">
    <property type="entry name" value="SH3"/>
    <property type="match status" value="1"/>
</dbReference>
<comment type="similarity">
    <text evidence="3">Belongs to the MAGUK family.</text>
</comment>
<evidence type="ECO:0000256" key="8">
    <source>
        <dbReference type="ARBA" id="ARBA00022737"/>
    </source>
</evidence>
<organism evidence="16 17">
    <name type="scientific">Accipiter nisus</name>
    <name type="common">Eurasian sparrowhawk</name>
    <dbReference type="NCBI Taxonomy" id="211598"/>
    <lineage>
        <taxon>Eukaryota</taxon>
        <taxon>Metazoa</taxon>
        <taxon>Chordata</taxon>
        <taxon>Craniata</taxon>
        <taxon>Vertebrata</taxon>
        <taxon>Euteleostomi</taxon>
        <taxon>Archelosauria</taxon>
        <taxon>Archosauria</taxon>
        <taxon>Dinosauria</taxon>
        <taxon>Saurischia</taxon>
        <taxon>Theropoda</taxon>
        <taxon>Coelurosauria</taxon>
        <taxon>Aves</taxon>
        <taxon>Neognathae</taxon>
        <taxon>Neoaves</taxon>
        <taxon>Telluraves</taxon>
        <taxon>Accipitrimorphae</taxon>
        <taxon>Accipitriformes</taxon>
        <taxon>Accipitridae</taxon>
        <taxon>Accipitrinae</taxon>
        <taxon>Accipiter</taxon>
    </lineage>
</organism>
<evidence type="ECO:0000313" key="17">
    <source>
        <dbReference type="Proteomes" id="UP000694541"/>
    </source>
</evidence>
<dbReference type="InterPro" id="IPR036034">
    <property type="entry name" value="PDZ_sf"/>
</dbReference>
<dbReference type="Pfam" id="PF00595">
    <property type="entry name" value="PDZ"/>
    <property type="match status" value="3"/>
</dbReference>
<dbReference type="CDD" id="cd06728">
    <property type="entry name" value="PDZ2_ZO1-like_ds"/>
    <property type="match status" value="1"/>
</dbReference>
<evidence type="ECO:0000256" key="6">
    <source>
        <dbReference type="ARBA" id="ARBA00022475"/>
    </source>
</evidence>
<evidence type="ECO:0000256" key="10">
    <source>
        <dbReference type="ARBA" id="ARBA00023136"/>
    </source>
</evidence>
<keyword evidence="9" id="KW-0965">Cell junction</keyword>
<dbReference type="InterPro" id="IPR027417">
    <property type="entry name" value="P-loop_NTPase"/>
</dbReference>
<feature type="region of interest" description="Disordered" evidence="12">
    <location>
        <begin position="307"/>
        <end position="335"/>
    </location>
</feature>
<dbReference type="Proteomes" id="UP000694541">
    <property type="component" value="Unplaced"/>
</dbReference>
<feature type="domain" description="PDZ" evidence="15">
    <location>
        <begin position="215"/>
        <end position="292"/>
    </location>
</feature>
<dbReference type="GO" id="GO:0005886">
    <property type="term" value="C:plasma membrane"/>
    <property type="evidence" value="ECO:0007669"/>
    <property type="project" value="UniProtKB-SubCell"/>
</dbReference>
<dbReference type="Pfam" id="PF07653">
    <property type="entry name" value="SH3_2"/>
    <property type="match status" value="1"/>
</dbReference>
<keyword evidence="4" id="KW-0796">Tight junction</keyword>
<feature type="domain" description="PDZ" evidence="15">
    <location>
        <begin position="11"/>
        <end position="98"/>
    </location>
</feature>
<dbReference type="Pfam" id="PF00625">
    <property type="entry name" value="Guanylate_kin"/>
    <property type="match status" value="1"/>
</dbReference>
<name>A0A8B9LZ60_9AVES</name>
<reference evidence="16" key="1">
    <citation type="submission" date="2025-08" db="UniProtKB">
        <authorList>
            <consortium name="Ensembl"/>
        </authorList>
    </citation>
    <scope>IDENTIFICATION</scope>
</reference>
<evidence type="ECO:0000256" key="7">
    <source>
        <dbReference type="ARBA" id="ARBA00022553"/>
    </source>
</evidence>
<proteinExistence type="inferred from homology"/>
<feature type="domain" description="PDZ" evidence="15">
    <location>
        <begin position="365"/>
        <end position="419"/>
    </location>
</feature>
<dbReference type="GO" id="GO:0050839">
    <property type="term" value="F:cell adhesion molecule binding"/>
    <property type="evidence" value="ECO:0007669"/>
    <property type="project" value="TreeGrafter"/>
</dbReference>
<dbReference type="PANTHER" id="PTHR13865">
    <property type="entry name" value="TIGHT JUNCTION PROTEIN"/>
    <property type="match status" value="1"/>
</dbReference>
<dbReference type="GO" id="GO:0045216">
    <property type="term" value="P:cell-cell junction organization"/>
    <property type="evidence" value="ECO:0007669"/>
    <property type="project" value="TreeGrafter"/>
</dbReference>
<dbReference type="AlphaFoldDB" id="A0A8B9LZ60"/>
<dbReference type="InterPro" id="IPR001452">
    <property type="entry name" value="SH3_domain"/>
</dbReference>
<dbReference type="InterPro" id="IPR008144">
    <property type="entry name" value="Guanylate_kin-like_dom"/>
</dbReference>
<feature type="compositionally biased region" description="Basic and acidic residues" evidence="12">
    <location>
        <begin position="825"/>
        <end position="842"/>
    </location>
</feature>
<dbReference type="PROSITE" id="PS50052">
    <property type="entry name" value="GUANYLATE_KINASE_2"/>
    <property type="match status" value="1"/>
</dbReference>
<evidence type="ECO:0000259" key="13">
    <source>
        <dbReference type="PROSITE" id="PS50002"/>
    </source>
</evidence>
<dbReference type="SUPFAM" id="SSF52540">
    <property type="entry name" value="P-loop containing nucleoside triphosphate hydrolases"/>
    <property type="match status" value="1"/>
</dbReference>
<dbReference type="GO" id="GO:1905605">
    <property type="term" value="P:positive regulation of blood-brain barrier permeability"/>
    <property type="evidence" value="ECO:0007669"/>
    <property type="project" value="TreeGrafter"/>
</dbReference>
<dbReference type="GO" id="GO:0005923">
    <property type="term" value="C:bicellular tight junction"/>
    <property type="evidence" value="ECO:0007669"/>
    <property type="project" value="UniProtKB-SubCell"/>
</dbReference>
<feature type="compositionally biased region" description="Pro residues" evidence="12">
    <location>
        <begin position="325"/>
        <end position="335"/>
    </location>
</feature>
<feature type="compositionally biased region" description="Basic and acidic residues" evidence="12">
    <location>
        <begin position="132"/>
        <end position="144"/>
    </location>
</feature>
<dbReference type="GO" id="GO:0098609">
    <property type="term" value="P:cell-cell adhesion"/>
    <property type="evidence" value="ECO:0007669"/>
    <property type="project" value="TreeGrafter"/>
</dbReference>
<evidence type="ECO:0000259" key="14">
    <source>
        <dbReference type="PROSITE" id="PS50052"/>
    </source>
</evidence>
<dbReference type="CDD" id="cd12028">
    <property type="entry name" value="SH3_ZO-3"/>
    <property type="match status" value="1"/>
</dbReference>
<feature type="domain" description="Guanylate kinase-like" evidence="14">
    <location>
        <begin position="623"/>
        <end position="724"/>
    </location>
</feature>
<feature type="domain" description="SH3" evidence="13">
    <location>
        <begin position="448"/>
        <end position="516"/>
    </location>
</feature>
<evidence type="ECO:0000259" key="15">
    <source>
        <dbReference type="PROSITE" id="PS50106"/>
    </source>
</evidence>
<sequence length="857" mass="94832">MEEMVIWEQHTVTLSKDPQRGFGFAVSGGRDRPNKMTGDTAVFVSDVVSGGPAVGRLQRKDHIVMVNGLSMENVLSSFAIQTLKTCGKIANITLKRQKTVHLPVSKSSPGSPTAARRYDSDEDYGSQGADPALRRSRDDLDHSQGYDGDSSSERSSGHHRDDHRHHKPVSRSRRGYSRLHSASGFGHDGDTNGLALVSGFKRLPRRDVPTKPITSVLVKQKQNEEYGLKLGSQLFIKHIVESGLAAKRSSLQEGDLILKINGVASQDMSLADTQKLIERTEGTLTLLILRDHRQFLVNIPDIEDIQSDSSQMDDISDIDSELSHPPSPETSPRPPAGLVLLHPGAIPSLYSADSRVVHFVKAKSIGLRLAGGNDVGIFVSSVQEGSPADSQGVQEGDQILQVNNTSFQNLTREEAVEYLMSLPPGEDITLWIQSKQDIYRKILSSNMGDSFYIRTHFDFEKDTPSGLSFVRGDVFHVLDTMYRGRLGSWLAVRMGRDLQEQDKGIIPNRSRAEQIASLESVLKATSSANPSGARAEFWKLRGLRGAKKMLRKSREDLSALTKQGHYPPYERVVLKEASFKRPVVILGPIADIVMQKLSMELPELFEIALSVPRDGASSKVIKLDSVRQIAEKDKHALLDITPSAVERLNYVQYYPVVVFCEPESRQSIKAMRQWLAPDSRKSSRRLYAQASKMKKYCSHLFTATVSLSSNAWYEAIKDIIRTQQSQPVWTASEQADVALEDSLDLLNPPSAAASGYLTCDSHANSDYDDTDGEAGAYTDGEAEDVYDQPGLARSSEPAQISPSHGLSKQVGSPILRHHHGFSSTREYEHDAVRKRFTRARDDSDQDEGYEWGPATDV</sequence>
<dbReference type="GO" id="GO:0090557">
    <property type="term" value="P:establishment of endothelial intestinal barrier"/>
    <property type="evidence" value="ECO:0007669"/>
    <property type="project" value="TreeGrafter"/>
</dbReference>
<dbReference type="SUPFAM" id="SSF50156">
    <property type="entry name" value="PDZ domain-like"/>
    <property type="match status" value="3"/>
</dbReference>
<feature type="compositionally biased region" description="Basic and acidic residues" evidence="12">
    <location>
        <begin position="151"/>
        <end position="160"/>
    </location>
</feature>
<dbReference type="FunFam" id="3.40.50.300:FF:000110">
    <property type="entry name" value="tight junction protein ZO-1 isoform X1"/>
    <property type="match status" value="1"/>
</dbReference>
<dbReference type="CDD" id="cd06729">
    <property type="entry name" value="PDZ3_ZO1-like_domain"/>
    <property type="match status" value="1"/>
</dbReference>
<dbReference type="FunFam" id="2.30.42.10:FF:000013">
    <property type="entry name" value="Putative tight junction protein ZO-1"/>
    <property type="match status" value="1"/>
</dbReference>
<keyword evidence="6" id="KW-1003">Cell membrane</keyword>
<evidence type="ECO:0000256" key="12">
    <source>
        <dbReference type="SAM" id="MobiDB-lite"/>
    </source>
</evidence>
<comment type="subcellular location">
    <subcellularLocation>
        <location evidence="2">Cell junction</location>
        <location evidence="2">Tight junction</location>
    </subcellularLocation>
    <subcellularLocation>
        <location evidence="1">Cell membrane</location>
        <topology evidence="1">Peripheral membrane protein</topology>
        <orientation evidence="1">Cytoplasmic side</orientation>
    </subcellularLocation>
</comment>
<feature type="compositionally biased region" description="Basic residues" evidence="12">
    <location>
        <begin position="161"/>
        <end position="177"/>
    </location>
</feature>
<dbReference type="SUPFAM" id="SSF50044">
    <property type="entry name" value="SH3-domain"/>
    <property type="match status" value="1"/>
</dbReference>
<evidence type="ECO:0000256" key="11">
    <source>
        <dbReference type="PROSITE-ProRule" id="PRU00192"/>
    </source>
</evidence>
<keyword evidence="17" id="KW-1185">Reference proteome</keyword>
<dbReference type="InterPro" id="IPR008145">
    <property type="entry name" value="GK/Ca_channel_bsu"/>
</dbReference>
<dbReference type="SMART" id="SM00228">
    <property type="entry name" value="PDZ"/>
    <property type="match status" value="3"/>
</dbReference>
<dbReference type="InterPro" id="IPR001478">
    <property type="entry name" value="PDZ"/>
</dbReference>
<dbReference type="PROSITE" id="PS50106">
    <property type="entry name" value="PDZ"/>
    <property type="match status" value="3"/>
</dbReference>
<evidence type="ECO:0000313" key="16">
    <source>
        <dbReference type="Ensembl" id="ENSANIP00000001301.1"/>
    </source>
</evidence>
<keyword evidence="5 11" id="KW-0728">SH3 domain</keyword>
<dbReference type="SMART" id="SM00326">
    <property type="entry name" value="SH3"/>
    <property type="match status" value="1"/>
</dbReference>
<evidence type="ECO:0000256" key="2">
    <source>
        <dbReference type="ARBA" id="ARBA00004435"/>
    </source>
</evidence>
<accession>A0A8B9LZ60</accession>